<name>A0A143PG30_LUTPR</name>
<reference evidence="1 2" key="1">
    <citation type="journal article" date="2016" name="Genome Announc.">
        <title>First Complete Genome Sequence of a Subdivision 6 Acidobacterium Strain.</title>
        <authorList>
            <person name="Huang S."/>
            <person name="Vieira S."/>
            <person name="Bunk B."/>
            <person name="Riedel T."/>
            <person name="Sproer C."/>
            <person name="Overmann J."/>
        </authorList>
    </citation>
    <scope>NUCLEOTIDE SEQUENCE [LARGE SCALE GENOMIC DNA]</scope>
    <source>
        <strain evidence="2">DSM 100886 HEG_-6_39</strain>
    </source>
</reference>
<dbReference type="KEGG" id="abac:LuPra_00192"/>
<dbReference type="EMBL" id="CP015136">
    <property type="protein sequence ID" value="AMY07028.1"/>
    <property type="molecule type" value="Genomic_DNA"/>
</dbReference>
<accession>A0A143PG30</accession>
<gene>
    <name evidence="1" type="ORF">LuPra_00192</name>
</gene>
<dbReference type="AlphaFoldDB" id="A0A143PG30"/>
<dbReference type="SUPFAM" id="SSF159894">
    <property type="entry name" value="YgaC/TfoX-N like"/>
    <property type="match status" value="1"/>
</dbReference>
<sequence length="109" mass="11950">MTRDKGLEALINDELDSVSGLTEKGMFGGWVWLLHGNLLCGARDEGLLIRLGKGQDAWALDIDGVTPMYSGSRRMQGWVRAAPSVAADAVVRRELLDRALAFVRALPRK</sequence>
<dbReference type="Proteomes" id="UP000076079">
    <property type="component" value="Chromosome"/>
</dbReference>
<dbReference type="STRING" id="1855912.LuPra_00192"/>
<reference evidence="2" key="2">
    <citation type="submission" date="2016-04" db="EMBL/GenBank/DDBJ databases">
        <title>First Complete Genome Sequence of a Subdivision 6 Acidobacterium.</title>
        <authorList>
            <person name="Huang S."/>
            <person name="Vieira S."/>
            <person name="Bunk B."/>
            <person name="Riedel T."/>
            <person name="Sproeer C."/>
            <person name="Overmann J."/>
        </authorList>
    </citation>
    <scope>NUCLEOTIDE SEQUENCE [LARGE SCALE GENOMIC DNA]</scope>
    <source>
        <strain evidence="2">DSM 100886 HEG_-6_39</strain>
    </source>
</reference>
<proteinExistence type="predicted"/>
<evidence type="ECO:0000313" key="2">
    <source>
        <dbReference type="Proteomes" id="UP000076079"/>
    </source>
</evidence>
<evidence type="ECO:0000313" key="1">
    <source>
        <dbReference type="EMBL" id="AMY07028.1"/>
    </source>
</evidence>
<organism evidence="1 2">
    <name type="scientific">Luteitalea pratensis</name>
    <dbReference type="NCBI Taxonomy" id="1855912"/>
    <lineage>
        <taxon>Bacteria</taxon>
        <taxon>Pseudomonadati</taxon>
        <taxon>Acidobacteriota</taxon>
        <taxon>Vicinamibacteria</taxon>
        <taxon>Vicinamibacterales</taxon>
        <taxon>Vicinamibacteraceae</taxon>
        <taxon>Luteitalea</taxon>
    </lineage>
</organism>
<keyword evidence="2" id="KW-1185">Reference proteome</keyword>
<protein>
    <submittedName>
        <fullName evidence="1">Uncharacterized protein</fullName>
    </submittedName>
</protein>
<dbReference type="OrthoDB" id="214902at2"/>
<dbReference type="RefSeq" id="WP_110169032.1">
    <property type="nucleotide sequence ID" value="NZ_CP015136.1"/>
</dbReference>